<accession>A0A662DLU1</accession>
<protein>
    <submittedName>
        <fullName evidence="1">Uncharacterized protein</fullName>
    </submittedName>
</protein>
<evidence type="ECO:0000313" key="2">
    <source>
        <dbReference type="Proteomes" id="UP000280417"/>
    </source>
</evidence>
<dbReference type="EMBL" id="QMQA01000017">
    <property type="protein sequence ID" value="RLE15099.1"/>
    <property type="molecule type" value="Genomic_DNA"/>
</dbReference>
<proteinExistence type="predicted"/>
<name>A0A662DLU1_UNCAE</name>
<evidence type="ECO:0000313" key="1">
    <source>
        <dbReference type="EMBL" id="RLE15099.1"/>
    </source>
</evidence>
<organism evidence="1 2">
    <name type="scientific">Aerophobetes bacterium</name>
    <dbReference type="NCBI Taxonomy" id="2030807"/>
    <lineage>
        <taxon>Bacteria</taxon>
        <taxon>Candidatus Aerophobota</taxon>
    </lineage>
</organism>
<dbReference type="AlphaFoldDB" id="A0A662DLU1"/>
<dbReference type="Proteomes" id="UP000280417">
    <property type="component" value="Unassembled WGS sequence"/>
</dbReference>
<sequence>MSNLGVIASKFNINSKSLREFDEALRFMKKEREIKRTSETVDVINRLLRVINPIADRIKEKLSESTVITERSVIDIIKERHSRDWPDYRENILKLESKLGYDKFQLSEVDFQILNDVADALDAECANLFHRMGKGR</sequence>
<gene>
    <name evidence="1" type="ORF">DRJ04_01135</name>
</gene>
<reference evidence="1 2" key="1">
    <citation type="submission" date="2018-06" db="EMBL/GenBank/DDBJ databases">
        <title>Extensive metabolic versatility and redundancy in microbially diverse, dynamic hydrothermal sediments.</title>
        <authorList>
            <person name="Dombrowski N."/>
            <person name="Teske A."/>
            <person name="Baker B.J."/>
        </authorList>
    </citation>
    <scope>NUCLEOTIDE SEQUENCE [LARGE SCALE GENOMIC DNA]</scope>
    <source>
        <strain evidence="1">B3_G15</strain>
    </source>
</reference>
<comment type="caution">
    <text evidence="1">The sequence shown here is derived from an EMBL/GenBank/DDBJ whole genome shotgun (WGS) entry which is preliminary data.</text>
</comment>